<feature type="compositionally biased region" description="Low complexity" evidence="2">
    <location>
        <begin position="252"/>
        <end position="263"/>
    </location>
</feature>
<dbReference type="PROSITE" id="PS50097">
    <property type="entry name" value="BTB"/>
    <property type="match status" value="1"/>
</dbReference>
<comment type="caution">
    <text evidence="4">The sequence shown here is derived from an EMBL/GenBank/DDBJ whole genome shotgun (WGS) entry which is preliminary data.</text>
</comment>
<dbReference type="InterPro" id="IPR009057">
    <property type="entry name" value="Homeodomain-like_sf"/>
</dbReference>
<evidence type="ECO:0000256" key="2">
    <source>
        <dbReference type="SAM" id="MobiDB-lite"/>
    </source>
</evidence>
<keyword evidence="5" id="KW-1185">Reference proteome</keyword>
<feature type="region of interest" description="Disordered" evidence="2">
    <location>
        <begin position="222"/>
        <end position="263"/>
    </location>
</feature>
<gene>
    <name evidence="4" type="ORF">PVAND_015023</name>
</gene>
<evidence type="ECO:0000313" key="5">
    <source>
        <dbReference type="Proteomes" id="UP001107558"/>
    </source>
</evidence>
<dbReference type="Proteomes" id="UP001107558">
    <property type="component" value="Chromosome 4"/>
</dbReference>
<dbReference type="Gene3D" id="3.30.710.10">
    <property type="entry name" value="Potassium Channel Kv1.1, Chain A"/>
    <property type="match status" value="1"/>
</dbReference>
<dbReference type="EMBL" id="JADBJN010000004">
    <property type="protein sequence ID" value="KAG5667021.1"/>
    <property type="molecule type" value="Genomic_DNA"/>
</dbReference>
<comment type="subcellular location">
    <subcellularLocation>
        <location evidence="1">Nucleus</location>
    </subcellularLocation>
</comment>
<dbReference type="InterPro" id="IPR011333">
    <property type="entry name" value="SKP1/BTB/POZ_sf"/>
</dbReference>
<feature type="domain" description="BTB" evidence="3">
    <location>
        <begin position="29"/>
        <end position="97"/>
    </location>
</feature>
<reference evidence="4" key="1">
    <citation type="submission" date="2021-03" db="EMBL/GenBank/DDBJ databases">
        <title>Chromosome level genome of the anhydrobiotic midge Polypedilum vanderplanki.</title>
        <authorList>
            <person name="Yoshida Y."/>
            <person name="Kikawada T."/>
            <person name="Gusev O."/>
        </authorList>
    </citation>
    <scope>NUCLEOTIDE SEQUENCE</scope>
    <source>
        <strain evidence="4">NIAS01</strain>
        <tissue evidence="4">Whole body or cell culture</tissue>
    </source>
</reference>
<accession>A0A9J6BBE3</accession>
<dbReference type="SUPFAM" id="SSF54695">
    <property type="entry name" value="POZ domain"/>
    <property type="match status" value="1"/>
</dbReference>
<organism evidence="4 5">
    <name type="scientific">Polypedilum vanderplanki</name>
    <name type="common">Sleeping chironomid midge</name>
    <dbReference type="NCBI Taxonomy" id="319348"/>
    <lineage>
        <taxon>Eukaryota</taxon>
        <taxon>Metazoa</taxon>
        <taxon>Ecdysozoa</taxon>
        <taxon>Arthropoda</taxon>
        <taxon>Hexapoda</taxon>
        <taxon>Insecta</taxon>
        <taxon>Pterygota</taxon>
        <taxon>Neoptera</taxon>
        <taxon>Endopterygota</taxon>
        <taxon>Diptera</taxon>
        <taxon>Nematocera</taxon>
        <taxon>Chironomoidea</taxon>
        <taxon>Chironomidae</taxon>
        <taxon>Chironominae</taxon>
        <taxon>Polypedilum</taxon>
        <taxon>Polypedilum</taxon>
    </lineage>
</organism>
<dbReference type="InterPro" id="IPR000210">
    <property type="entry name" value="BTB/POZ_dom"/>
</dbReference>
<protein>
    <recommendedName>
        <fullName evidence="3">BTB domain-containing protein</fullName>
    </recommendedName>
</protein>
<dbReference type="InterPro" id="IPR007889">
    <property type="entry name" value="HTH_Psq"/>
</dbReference>
<dbReference type="Gene3D" id="1.10.10.60">
    <property type="entry name" value="Homeodomain-like"/>
    <property type="match status" value="2"/>
</dbReference>
<dbReference type="AlphaFoldDB" id="A0A9J6BBE3"/>
<dbReference type="GO" id="GO:0005634">
    <property type="term" value="C:nucleus"/>
    <property type="evidence" value="ECO:0007669"/>
    <property type="project" value="UniProtKB-SubCell"/>
</dbReference>
<evidence type="ECO:0000256" key="1">
    <source>
        <dbReference type="ARBA" id="ARBA00004123"/>
    </source>
</evidence>
<evidence type="ECO:0000259" key="3">
    <source>
        <dbReference type="PROSITE" id="PS50097"/>
    </source>
</evidence>
<name>A0A9J6BBE3_POLVA</name>
<feature type="compositionally biased region" description="Polar residues" evidence="2">
    <location>
        <begin position="222"/>
        <end position="233"/>
    </location>
</feature>
<dbReference type="SUPFAM" id="SSF46689">
    <property type="entry name" value="Homeodomain-like"/>
    <property type="match status" value="2"/>
</dbReference>
<dbReference type="Pfam" id="PF05225">
    <property type="entry name" value="HTH_psq"/>
    <property type="match status" value="1"/>
</dbReference>
<dbReference type="SMART" id="SM00225">
    <property type="entry name" value="BTB"/>
    <property type="match status" value="1"/>
</dbReference>
<sequence>MSFVINTTIDKNKEFIEALRNSLHNDLEKDVNFICKNNVKVTMNSYVLALASDFFSELLKDIVDKREVINIMVPDIHPDVLKKVFEYIYIGYVALETRAMGEFIEACNLLHLKATISCEKKLVFDSPQTTSAPSITSNITTMITEFDPTIKFETPATTSVADEPTEHVIQQADHTTSGQILEVYEISNIEDTDITYDDTMEEDDDGVEEHYELLNVIPESEVSSPTVAASTSGGEKKKEKKKRTLTEITDVSPKTSTPKMTSKTIDESVMEQAIKEIISNNTSFRVVSEKYSIPKTLLWRRAKKFGYVKTEKQKDDIRLLAIEAIKQGESLISLSKRYNIPISTLHREKLKLYEKGQLPENVNLKNRSRGEDYDDRLRNAISEILNGKSQNEIAKKYNIPKTTIWRIIKKMGGKIDTSDNPVTPKSEIVEQLLEMSKKRTVKDSHSYDDEKM</sequence>
<dbReference type="Pfam" id="PF00651">
    <property type="entry name" value="BTB"/>
    <property type="match status" value="1"/>
</dbReference>
<evidence type="ECO:0000313" key="4">
    <source>
        <dbReference type="EMBL" id="KAG5667021.1"/>
    </source>
</evidence>
<proteinExistence type="predicted"/>
<dbReference type="GO" id="GO:0003677">
    <property type="term" value="F:DNA binding"/>
    <property type="evidence" value="ECO:0007669"/>
    <property type="project" value="InterPro"/>
</dbReference>
<dbReference type="OrthoDB" id="6482909at2759"/>